<dbReference type="Proteomes" id="UP000723463">
    <property type="component" value="Unassembled WGS sequence"/>
</dbReference>
<dbReference type="PROSITE" id="PS50181">
    <property type="entry name" value="FBOX"/>
    <property type="match status" value="1"/>
</dbReference>
<dbReference type="SUPFAM" id="SSF81383">
    <property type="entry name" value="F-box domain"/>
    <property type="match status" value="1"/>
</dbReference>
<comment type="caution">
    <text evidence="3">The sequence shown here is derived from an EMBL/GenBank/DDBJ whole genome shotgun (WGS) entry which is preliminary data.</text>
</comment>
<dbReference type="EMBL" id="JAAAXW010000038">
    <property type="protein sequence ID" value="KAF9547730.1"/>
    <property type="molecule type" value="Genomic_DNA"/>
</dbReference>
<reference evidence="3" key="1">
    <citation type="journal article" date="2020" name="Fungal Divers.">
        <title>Resolving the Mortierellaceae phylogeny through synthesis of multi-gene phylogenetics and phylogenomics.</title>
        <authorList>
            <person name="Vandepol N."/>
            <person name="Liber J."/>
            <person name="Desiro A."/>
            <person name="Na H."/>
            <person name="Kennedy M."/>
            <person name="Barry K."/>
            <person name="Grigoriev I.V."/>
            <person name="Miller A.N."/>
            <person name="O'Donnell K."/>
            <person name="Stajich J.E."/>
            <person name="Bonito G."/>
        </authorList>
    </citation>
    <scope>NUCLEOTIDE SEQUENCE</scope>
    <source>
        <strain evidence="3">NRRL 2591</strain>
    </source>
</reference>
<feature type="compositionally biased region" description="Low complexity" evidence="1">
    <location>
        <begin position="726"/>
        <end position="738"/>
    </location>
</feature>
<dbReference type="Gene3D" id="1.20.1280.50">
    <property type="match status" value="1"/>
</dbReference>
<proteinExistence type="predicted"/>
<feature type="compositionally biased region" description="Low complexity" evidence="1">
    <location>
        <begin position="225"/>
        <end position="234"/>
    </location>
</feature>
<dbReference type="CDD" id="cd09917">
    <property type="entry name" value="F-box_SF"/>
    <property type="match status" value="1"/>
</dbReference>
<feature type="region of interest" description="Disordered" evidence="1">
    <location>
        <begin position="543"/>
        <end position="566"/>
    </location>
</feature>
<sequence>MLSFVSPSPTSFGLSVRPHNSVSTSQSEQDKYQQIYNRDEEIYGDCVYDSHNYDDYESEDDYMIDTEKDYWHDVRFVPTSSHRTNSSSSSSSLTNWPFKPILIRKRRLIETKVIQPLLDSPEISEIPAEVLELVCGHLSQTTLRSVNRVCRAWYKISERFVHHTGIWKPVDGALQVLLERWSRLDTLELWLNQDPRAPTQTIKTADQEYYWAAFVEAITGSTTSDQDAQGGDANADNDNDNSESNAKVSLQLHRTIRHLMLGGRFLSYNDHVSVFRGHLQFIQSLTITTQKRDDPIPLFTLLADFPALKSFTFSIPSTAFTNLCHGDNQDYFDVPANLIDPSKNFMEEYRLERFCISGVMVDRRILERLVVTCPDLRVFNVKDISIQMSTPLEDFSEEADAIREVEENNSRQRLADLVAKHCPKMEWYSFHRTARSTDEHHLKMVASKFQDQKMHSMVFDGAPYILDTLAIQDQLSKMTVLQVQTNVWGDQHSETLDSILCMAPKLLHLLGSEAYFDTKSLWRPPALVKPKHPFTTLGDLKRRERKEKRRAQQEARSRHRHHVPPASETLIDDTAIPITWKVYNLKSLELNLTGSVADFTGYINRYRLFRNLSMLNLNISSLKIGQRMTFPSTRGGALAAAAATTSSGIELQPGQLLRYPNELLALRSLRCLEECTLRTPDIPGRIVPKDLWFLKRKEDFQSVSFFPIRNREKRRKTKRAKHTSPKAKTTTTTTKTATDVLEKVVSQDEDEEEKEEDEEEKRWKNETFWPVLNVFHIYYVKKSPTTITSDLTEAFGRFRPGVEFRFQGSATLS</sequence>
<gene>
    <name evidence="3" type="ORF">EC957_007895</name>
</gene>
<organism evidence="3 4">
    <name type="scientific">Mortierella hygrophila</name>
    <dbReference type="NCBI Taxonomy" id="979708"/>
    <lineage>
        <taxon>Eukaryota</taxon>
        <taxon>Fungi</taxon>
        <taxon>Fungi incertae sedis</taxon>
        <taxon>Mucoromycota</taxon>
        <taxon>Mortierellomycotina</taxon>
        <taxon>Mortierellomycetes</taxon>
        <taxon>Mortierellales</taxon>
        <taxon>Mortierellaceae</taxon>
        <taxon>Mortierella</taxon>
    </lineage>
</organism>
<protein>
    <recommendedName>
        <fullName evidence="2">F-box domain-containing protein</fullName>
    </recommendedName>
</protein>
<feature type="compositionally biased region" description="Acidic residues" evidence="1">
    <location>
        <begin position="747"/>
        <end position="759"/>
    </location>
</feature>
<dbReference type="InterPro" id="IPR001810">
    <property type="entry name" value="F-box_dom"/>
</dbReference>
<dbReference type="InterPro" id="IPR036047">
    <property type="entry name" value="F-box-like_dom_sf"/>
</dbReference>
<accession>A0A9P6FD20</accession>
<evidence type="ECO:0000259" key="2">
    <source>
        <dbReference type="PROSITE" id="PS50181"/>
    </source>
</evidence>
<dbReference type="Pfam" id="PF12937">
    <property type="entry name" value="F-box-like"/>
    <property type="match status" value="1"/>
</dbReference>
<evidence type="ECO:0000313" key="4">
    <source>
        <dbReference type="Proteomes" id="UP000723463"/>
    </source>
</evidence>
<feature type="region of interest" description="Disordered" evidence="1">
    <location>
        <begin position="222"/>
        <end position="244"/>
    </location>
</feature>
<feature type="compositionally biased region" description="Basic residues" evidence="1">
    <location>
        <begin position="712"/>
        <end position="725"/>
    </location>
</feature>
<feature type="region of interest" description="Disordered" evidence="1">
    <location>
        <begin position="712"/>
        <end position="760"/>
    </location>
</feature>
<keyword evidence="4" id="KW-1185">Reference proteome</keyword>
<dbReference type="AlphaFoldDB" id="A0A9P6FD20"/>
<name>A0A9P6FD20_9FUNG</name>
<evidence type="ECO:0000256" key="1">
    <source>
        <dbReference type="SAM" id="MobiDB-lite"/>
    </source>
</evidence>
<evidence type="ECO:0000313" key="3">
    <source>
        <dbReference type="EMBL" id="KAF9547730.1"/>
    </source>
</evidence>
<feature type="domain" description="F-box" evidence="2">
    <location>
        <begin position="120"/>
        <end position="170"/>
    </location>
</feature>
<feature type="region of interest" description="Disordered" evidence="1">
    <location>
        <begin position="1"/>
        <end position="31"/>
    </location>
</feature>